<dbReference type="InterPro" id="IPR036388">
    <property type="entry name" value="WH-like_DNA-bd_sf"/>
</dbReference>
<dbReference type="EMBL" id="LAPT01000091">
    <property type="protein sequence ID" value="PXF29968.1"/>
    <property type="molecule type" value="Genomic_DNA"/>
</dbReference>
<comment type="similarity">
    <text evidence="1">Belongs to the LysR transcriptional regulatory family.</text>
</comment>
<dbReference type="InterPro" id="IPR005119">
    <property type="entry name" value="LysR_subst-bd"/>
</dbReference>
<keyword evidence="4" id="KW-0804">Transcription</keyword>
<dbReference type="Pfam" id="PF00126">
    <property type="entry name" value="HTH_1"/>
    <property type="match status" value="1"/>
</dbReference>
<gene>
    <name evidence="6" type="ORF">WH50_17775</name>
</gene>
<organism evidence="6 7">
    <name type="scientific">Pokkaliibacter plantistimulans</name>
    <dbReference type="NCBI Taxonomy" id="1635171"/>
    <lineage>
        <taxon>Bacteria</taxon>
        <taxon>Pseudomonadati</taxon>
        <taxon>Pseudomonadota</taxon>
        <taxon>Gammaproteobacteria</taxon>
        <taxon>Oceanospirillales</taxon>
        <taxon>Balneatrichaceae</taxon>
        <taxon>Pokkaliibacter</taxon>
    </lineage>
</organism>
<keyword evidence="3" id="KW-0238">DNA-binding</keyword>
<sequence>MSHPYEFFSRIMRTQSLPSLKALQAFEAVARHGSFSRAAEELFVSQGAISKQIRSLEAHFQLSLFHRGAQVSLTPAGARLFDQLSGAFSQIQQACQSMVPTEKLALKVPMTFADRWFIPLLRQCEQETGLRLSVTSAWKYEIDFRREQFDMAIIFNDEPGGDHSVYTETLICVKSPHYPGPRPGESTADWLAHAHLISPSRIFNDWDRYLDALSLPRAIVQQASMIATDSMLSAIQAASHGQGLAVVDKLFVQEELQNGRLEQIDPTEVQPGGHYQLCFASHWKGTRELDSLYRWMVETLERQTGQPAQEKQHR</sequence>
<keyword evidence="7" id="KW-1185">Reference proteome</keyword>
<dbReference type="PANTHER" id="PTHR30537">
    <property type="entry name" value="HTH-TYPE TRANSCRIPTIONAL REGULATOR"/>
    <property type="match status" value="1"/>
</dbReference>
<evidence type="ECO:0000256" key="4">
    <source>
        <dbReference type="ARBA" id="ARBA00023163"/>
    </source>
</evidence>
<protein>
    <recommendedName>
        <fullName evidence="5">HTH lysR-type domain-containing protein</fullName>
    </recommendedName>
</protein>
<feature type="domain" description="HTH lysR-type" evidence="5">
    <location>
        <begin position="18"/>
        <end position="74"/>
    </location>
</feature>
<dbReference type="Gene3D" id="1.10.10.10">
    <property type="entry name" value="Winged helix-like DNA-binding domain superfamily/Winged helix DNA-binding domain"/>
    <property type="match status" value="1"/>
</dbReference>
<dbReference type="PRINTS" id="PR00039">
    <property type="entry name" value="HTHLYSR"/>
</dbReference>
<dbReference type="Pfam" id="PF03466">
    <property type="entry name" value="LysR_substrate"/>
    <property type="match status" value="1"/>
</dbReference>
<reference evidence="6 7" key="1">
    <citation type="submission" date="2015-03" db="EMBL/GenBank/DDBJ databases">
        <authorList>
            <person name="Krishnan R."/>
            <person name="Midha S."/>
            <person name="Patil P.B."/>
            <person name="Rameshkumar N."/>
        </authorList>
    </citation>
    <scope>NUCLEOTIDE SEQUENCE [LARGE SCALE GENOMIC DNA]</scope>
    <source>
        <strain evidence="6 7">L1E11</strain>
    </source>
</reference>
<evidence type="ECO:0000256" key="2">
    <source>
        <dbReference type="ARBA" id="ARBA00023015"/>
    </source>
</evidence>
<dbReference type="SUPFAM" id="SSF46785">
    <property type="entry name" value="Winged helix' DNA-binding domain"/>
    <property type="match status" value="1"/>
</dbReference>
<name>A0ABX5LXR0_9GAMM</name>
<dbReference type="PANTHER" id="PTHR30537:SF74">
    <property type="entry name" value="HTH-TYPE TRANSCRIPTIONAL REGULATOR TRPI"/>
    <property type="match status" value="1"/>
</dbReference>
<keyword evidence="2" id="KW-0805">Transcription regulation</keyword>
<evidence type="ECO:0000313" key="6">
    <source>
        <dbReference type="EMBL" id="PXF29968.1"/>
    </source>
</evidence>
<evidence type="ECO:0000256" key="3">
    <source>
        <dbReference type="ARBA" id="ARBA00023125"/>
    </source>
</evidence>
<dbReference type="Gene3D" id="3.40.190.10">
    <property type="entry name" value="Periplasmic binding protein-like II"/>
    <property type="match status" value="2"/>
</dbReference>
<dbReference type="SUPFAM" id="SSF53850">
    <property type="entry name" value="Periplasmic binding protein-like II"/>
    <property type="match status" value="1"/>
</dbReference>
<proteinExistence type="inferred from homology"/>
<accession>A0ABX5LXR0</accession>
<dbReference type="RefSeq" id="WP_110188698.1">
    <property type="nucleotide sequence ID" value="NZ_CP177354.1"/>
</dbReference>
<evidence type="ECO:0000256" key="1">
    <source>
        <dbReference type="ARBA" id="ARBA00009437"/>
    </source>
</evidence>
<comment type="caution">
    <text evidence="6">The sequence shown here is derived from an EMBL/GenBank/DDBJ whole genome shotgun (WGS) entry which is preliminary data.</text>
</comment>
<evidence type="ECO:0000313" key="7">
    <source>
        <dbReference type="Proteomes" id="UP000248090"/>
    </source>
</evidence>
<dbReference type="InterPro" id="IPR000847">
    <property type="entry name" value="LysR_HTH_N"/>
</dbReference>
<evidence type="ECO:0000259" key="5">
    <source>
        <dbReference type="PROSITE" id="PS50931"/>
    </source>
</evidence>
<dbReference type="Proteomes" id="UP000248090">
    <property type="component" value="Unassembled WGS sequence"/>
</dbReference>
<dbReference type="PROSITE" id="PS50931">
    <property type="entry name" value="HTH_LYSR"/>
    <property type="match status" value="1"/>
</dbReference>
<dbReference type="InterPro" id="IPR036390">
    <property type="entry name" value="WH_DNA-bd_sf"/>
</dbReference>
<dbReference type="InterPro" id="IPR058163">
    <property type="entry name" value="LysR-type_TF_proteobact-type"/>
</dbReference>